<reference evidence="6 7" key="2">
    <citation type="submission" date="2020-03" db="EMBL/GenBank/DDBJ databases">
        <authorList>
            <person name="Ichikawa N."/>
            <person name="Kimura A."/>
            <person name="Kitahashi Y."/>
            <person name="Uohara A."/>
        </authorList>
    </citation>
    <scope>NUCLEOTIDE SEQUENCE [LARGE SCALE GENOMIC DNA]</scope>
    <source>
        <strain evidence="6 7">NBRC 105367</strain>
    </source>
</reference>
<dbReference type="GO" id="GO:0005886">
    <property type="term" value="C:plasma membrane"/>
    <property type="evidence" value="ECO:0007669"/>
    <property type="project" value="UniProtKB-SubCell"/>
</dbReference>
<gene>
    <name evidence="6" type="ORF">Psuf_049510</name>
</gene>
<keyword evidence="4 5" id="KW-0472">Membrane</keyword>
<dbReference type="InterPro" id="IPR036640">
    <property type="entry name" value="ABC1_TM_sf"/>
</dbReference>
<evidence type="ECO:0000256" key="5">
    <source>
        <dbReference type="SAM" id="Phobius"/>
    </source>
</evidence>
<evidence type="ECO:0000256" key="1">
    <source>
        <dbReference type="ARBA" id="ARBA00004651"/>
    </source>
</evidence>
<dbReference type="GO" id="GO:0005524">
    <property type="term" value="F:ATP binding"/>
    <property type="evidence" value="ECO:0007669"/>
    <property type="project" value="InterPro"/>
</dbReference>
<dbReference type="SUPFAM" id="SSF90123">
    <property type="entry name" value="ABC transporter transmembrane region"/>
    <property type="match status" value="1"/>
</dbReference>
<feature type="transmembrane region" description="Helical" evidence="5">
    <location>
        <begin position="20"/>
        <end position="40"/>
    </location>
</feature>
<reference evidence="6 7" key="1">
    <citation type="submission" date="2020-03" db="EMBL/GenBank/DDBJ databases">
        <title>Whole genome shotgun sequence of Phytohabitans suffuscus NBRC 105367.</title>
        <authorList>
            <person name="Komaki H."/>
            <person name="Tamura T."/>
        </authorList>
    </citation>
    <scope>NUCLEOTIDE SEQUENCE [LARGE SCALE GENOMIC DNA]</scope>
    <source>
        <strain evidence="6 7">NBRC 105367</strain>
    </source>
</reference>
<comment type="subcellular location">
    <subcellularLocation>
        <location evidence="1">Cell membrane</location>
        <topology evidence="1">Multi-pass membrane protein</topology>
    </subcellularLocation>
</comment>
<dbReference type="AlphaFoldDB" id="A0A6F8YP29"/>
<evidence type="ECO:0000256" key="3">
    <source>
        <dbReference type="ARBA" id="ARBA00022989"/>
    </source>
</evidence>
<evidence type="ECO:0000313" key="7">
    <source>
        <dbReference type="Proteomes" id="UP000503011"/>
    </source>
</evidence>
<dbReference type="EMBL" id="AP022871">
    <property type="protein sequence ID" value="BCB87638.1"/>
    <property type="molecule type" value="Genomic_DNA"/>
</dbReference>
<keyword evidence="3 5" id="KW-1133">Transmembrane helix</keyword>
<accession>A0A6F8YP29</accession>
<feature type="transmembrane region" description="Helical" evidence="5">
    <location>
        <begin position="52"/>
        <end position="71"/>
    </location>
</feature>
<evidence type="ECO:0000256" key="2">
    <source>
        <dbReference type="ARBA" id="ARBA00022692"/>
    </source>
</evidence>
<evidence type="ECO:0000256" key="4">
    <source>
        <dbReference type="ARBA" id="ARBA00023136"/>
    </source>
</evidence>
<dbReference type="KEGG" id="psuu:Psuf_049510"/>
<organism evidence="6 7">
    <name type="scientific">Phytohabitans suffuscus</name>
    <dbReference type="NCBI Taxonomy" id="624315"/>
    <lineage>
        <taxon>Bacteria</taxon>
        <taxon>Bacillati</taxon>
        <taxon>Actinomycetota</taxon>
        <taxon>Actinomycetes</taxon>
        <taxon>Micromonosporales</taxon>
        <taxon>Micromonosporaceae</taxon>
    </lineage>
</organism>
<keyword evidence="7" id="KW-1185">Reference proteome</keyword>
<sequence>MRYIWWLVRRQPARVLRGSLVGTAWMVGLAGRPYLISRAVDDGLRANDRRVLTLWVAAIVAAGFGLAYLGIMRHRTMTFVREDATARSAGVLLRQLAGIGAVLPRKLAAGEVATVGGADIGHVSAVLTMTGPGWVRSSRTRSSPSCCGRSRRSWRCSCCSAYR</sequence>
<dbReference type="RefSeq" id="WP_232074948.1">
    <property type="nucleotide sequence ID" value="NZ_AP022871.1"/>
</dbReference>
<dbReference type="Proteomes" id="UP000503011">
    <property type="component" value="Chromosome"/>
</dbReference>
<protein>
    <submittedName>
        <fullName evidence="6">Uncharacterized protein</fullName>
    </submittedName>
</protein>
<name>A0A6F8YP29_9ACTN</name>
<evidence type="ECO:0000313" key="6">
    <source>
        <dbReference type="EMBL" id="BCB87638.1"/>
    </source>
</evidence>
<keyword evidence="2 5" id="KW-0812">Transmembrane</keyword>
<proteinExistence type="predicted"/>